<comment type="caution">
    <text evidence="2">The sequence shown here is derived from an EMBL/GenBank/DDBJ whole genome shotgun (WGS) entry which is preliminary data.</text>
</comment>
<feature type="region of interest" description="Disordered" evidence="1">
    <location>
        <begin position="665"/>
        <end position="705"/>
    </location>
</feature>
<dbReference type="Proteomes" id="UP001189429">
    <property type="component" value="Unassembled WGS sequence"/>
</dbReference>
<evidence type="ECO:0000313" key="2">
    <source>
        <dbReference type="EMBL" id="CAK0864960.1"/>
    </source>
</evidence>
<reference evidence="2" key="1">
    <citation type="submission" date="2023-10" db="EMBL/GenBank/DDBJ databases">
        <authorList>
            <person name="Chen Y."/>
            <person name="Shah S."/>
            <person name="Dougan E. K."/>
            <person name="Thang M."/>
            <person name="Chan C."/>
        </authorList>
    </citation>
    <scope>NUCLEOTIDE SEQUENCE [LARGE SCALE GENOMIC DNA]</scope>
</reference>
<organism evidence="2 3">
    <name type="scientific">Prorocentrum cordatum</name>
    <dbReference type="NCBI Taxonomy" id="2364126"/>
    <lineage>
        <taxon>Eukaryota</taxon>
        <taxon>Sar</taxon>
        <taxon>Alveolata</taxon>
        <taxon>Dinophyceae</taxon>
        <taxon>Prorocentrales</taxon>
        <taxon>Prorocentraceae</taxon>
        <taxon>Prorocentrum</taxon>
    </lineage>
</organism>
<proteinExistence type="predicted"/>
<sequence length="705" mass="76526">MAMPPPPFVASAQQIIDAANNATTPAITAYEDIREMLVKDHIVSEQKFLADDILAHPANRGKLGLNAYNAHKNLSDIAHVGRESYLSAGTGHFTAATRACKAHCRTPFKNIANADGPLSEALGHRDKRLGSCMDNGWVWRAFPWQREVAWPGLPDLCQRALNAAHGVSSRSTELQTMVWLSDLSADKDDAINAAKSASPMCASYIEAVVRLVELISGGAGAPVLHFLDRFSKTFGENNILGEEFITAVATAELNKCDAAPFFRAAPVATNLASLKVVDGVAKLIYKSDADKSKGKDEILKLNTTLKDAWKLADKAMIHQTDFDMTVGKFMVRAVLFHLGRQHQSPENKQYESIDDIKSRFAIDLKPAAGDSAVDLGDFAVKIDDSKDTAAAGSDAAKIGAMSFDEMASPAHVLKDKAGIEIGSQLREKNISDGFLFEVKALNDGGKVLLTQVKPFDDDDCIKVEVGYKVLVYDWKAVKEKVSFVCASKDISSEVIEDDRLRPIVFMSPREEHAALMKTGKACHGPPILHMRNPVGTAMEEDVSKNIFKFTPTAPMQNILCTNPKGAENNVATVTIGGKAFFATSVRKPADDTVHAFFAPYWWVKTTPIEGKANMKFVKVVGADGVSYPALQNFKPLKVHERLYYFKPKDIKTALQNATVIRSAVDHGEKGNAGEIGKGKGKNKRGKGNEGGSASGGKPEKKARKV</sequence>
<keyword evidence="3" id="KW-1185">Reference proteome</keyword>
<name>A0ABN9UXR8_9DINO</name>
<evidence type="ECO:0000313" key="3">
    <source>
        <dbReference type="Proteomes" id="UP001189429"/>
    </source>
</evidence>
<gene>
    <name evidence="2" type="ORF">PCOR1329_LOCUS52654</name>
</gene>
<dbReference type="EMBL" id="CAUYUJ010016409">
    <property type="protein sequence ID" value="CAK0864960.1"/>
    <property type="molecule type" value="Genomic_DNA"/>
</dbReference>
<evidence type="ECO:0000256" key="1">
    <source>
        <dbReference type="SAM" id="MobiDB-lite"/>
    </source>
</evidence>
<accession>A0ABN9UXR8</accession>
<protein>
    <submittedName>
        <fullName evidence="2">Uncharacterized protein</fullName>
    </submittedName>
</protein>